<sequence length="136" mass="15495">MMHLYDAATMAHALTLDLEPQLRKLLTDHIATLVTPDYDLTDYTEYLVVEAGDTEADIIRHVGFSPLTEPIDGIRFGDDGFHPFWDWLVRHDGWFEMIVTVGNSGFALIMFFEYSHLSASNLTHMLRLYTGLLSNS</sequence>
<gene>
    <name evidence="1" type="ORF">JAO74_06185</name>
</gene>
<keyword evidence="2" id="KW-1185">Reference proteome</keyword>
<dbReference type="RefSeq" id="WP_199036221.1">
    <property type="nucleotide sequence ID" value="NZ_JAELXS010000003.1"/>
</dbReference>
<evidence type="ECO:0000313" key="1">
    <source>
        <dbReference type="EMBL" id="MBJ6121376.1"/>
    </source>
</evidence>
<protein>
    <submittedName>
        <fullName evidence="1">Uncharacterized protein</fullName>
    </submittedName>
</protein>
<evidence type="ECO:0000313" key="2">
    <source>
        <dbReference type="Proteomes" id="UP000640426"/>
    </source>
</evidence>
<comment type="caution">
    <text evidence="1">The sequence shown here is derived from an EMBL/GenBank/DDBJ whole genome shotgun (WGS) entry which is preliminary data.</text>
</comment>
<dbReference type="EMBL" id="JAELXS010000003">
    <property type="protein sequence ID" value="MBJ6121376.1"/>
    <property type="molecule type" value="Genomic_DNA"/>
</dbReference>
<name>A0ABS0XMW3_9SPHN</name>
<dbReference type="Proteomes" id="UP000640426">
    <property type="component" value="Unassembled WGS sequence"/>
</dbReference>
<accession>A0ABS0XMW3</accession>
<reference evidence="2" key="1">
    <citation type="submission" date="2020-12" db="EMBL/GenBank/DDBJ databases">
        <title>Hymenobacter sp.</title>
        <authorList>
            <person name="Kim M.K."/>
        </authorList>
    </citation>
    <scope>NUCLEOTIDE SEQUENCE [LARGE SCALE GENOMIC DNA]</scope>
    <source>
        <strain evidence="2">BT553</strain>
    </source>
</reference>
<organism evidence="1 2">
    <name type="scientific">Sphingomonas mollis</name>
    <dbReference type="NCBI Taxonomy" id="2795726"/>
    <lineage>
        <taxon>Bacteria</taxon>
        <taxon>Pseudomonadati</taxon>
        <taxon>Pseudomonadota</taxon>
        <taxon>Alphaproteobacteria</taxon>
        <taxon>Sphingomonadales</taxon>
        <taxon>Sphingomonadaceae</taxon>
        <taxon>Sphingomonas</taxon>
    </lineage>
</organism>
<proteinExistence type="predicted"/>